<evidence type="ECO:0000256" key="4">
    <source>
        <dbReference type="ARBA" id="ARBA00023139"/>
    </source>
</evidence>
<dbReference type="PANTHER" id="PTHR43649">
    <property type="entry name" value="ARABINOSE-BINDING PROTEIN-RELATED"/>
    <property type="match status" value="1"/>
</dbReference>
<dbReference type="Proteomes" id="UP001597318">
    <property type="component" value="Unassembled WGS sequence"/>
</dbReference>
<accession>A0ABW5C1A5</accession>
<keyword evidence="2 6" id="KW-0732">Signal</keyword>
<evidence type="ECO:0000256" key="2">
    <source>
        <dbReference type="ARBA" id="ARBA00022729"/>
    </source>
</evidence>
<keyword evidence="8" id="KW-1185">Reference proteome</keyword>
<reference evidence="8" key="1">
    <citation type="journal article" date="2019" name="Int. J. Syst. Evol. Microbiol.">
        <title>The Global Catalogue of Microorganisms (GCM) 10K type strain sequencing project: providing services to taxonomists for standard genome sequencing and annotation.</title>
        <authorList>
            <consortium name="The Broad Institute Genomics Platform"/>
            <consortium name="The Broad Institute Genome Sequencing Center for Infectious Disease"/>
            <person name="Wu L."/>
            <person name="Ma J."/>
        </authorList>
    </citation>
    <scope>NUCLEOTIDE SEQUENCE [LARGE SCALE GENOMIC DNA]</scope>
    <source>
        <strain evidence="8">CGMCC 1.15474</strain>
    </source>
</reference>
<dbReference type="InterPro" id="IPR006059">
    <property type="entry name" value="SBP"/>
</dbReference>
<dbReference type="EMBL" id="JBHUIK010000004">
    <property type="protein sequence ID" value="MFD2215669.1"/>
    <property type="molecule type" value="Genomic_DNA"/>
</dbReference>
<feature type="signal peptide" evidence="6">
    <location>
        <begin position="1"/>
        <end position="21"/>
    </location>
</feature>
<dbReference type="Gene3D" id="3.40.190.10">
    <property type="entry name" value="Periplasmic binding protein-like II"/>
    <property type="match status" value="2"/>
</dbReference>
<keyword evidence="1" id="KW-1003">Cell membrane</keyword>
<evidence type="ECO:0000313" key="7">
    <source>
        <dbReference type="EMBL" id="MFD2215669.1"/>
    </source>
</evidence>
<evidence type="ECO:0000256" key="5">
    <source>
        <dbReference type="ARBA" id="ARBA00023288"/>
    </source>
</evidence>
<keyword evidence="5" id="KW-0449">Lipoprotein</keyword>
<evidence type="ECO:0000256" key="3">
    <source>
        <dbReference type="ARBA" id="ARBA00023136"/>
    </source>
</evidence>
<dbReference type="SUPFAM" id="SSF53850">
    <property type="entry name" value="Periplasmic binding protein-like II"/>
    <property type="match status" value="1"/>
</dbReference>
<dbReference type="Pfam" id="PF01547">
    <property type="entry name" value="SBP_bac_1"/>
    <property type="match status" value="1"/>
</dbReference>
<organism evidence="7 8">
    <name type="scientific">Metabacillus endolithicus</name>
    <dbReference type="NCBI Taxonomy" id="1535204"/>
    <lineage>
        <taxon>Bacteria</taxon>
        <taxon>Bacillati</taxon>
        <taxon>Bacillota</taxon>
        <taxon>Bacilli</taxon>
        <taxon>Bacillales</taxon>
        <taxon>Bacillaceae</taxon>
        <taxon>Metabacillus</taxon>
    </lineage>
</organism>
<evidence type="ECO:0000313" key="8">
    <source>
        <dbReference type="Proteomes" id="UP001597318"/>
    </source>
</evidence>
<evidence type="ECO:0000256" key="6">
    <source>
        <dbReference type="SAM" id="SignalP"/>
    </source>
</evidence>
<evidence type="ECO:0000256" key="1">
    <source>
        <dbReference type="ARBA" id="ARBA00022475"/>
    </source>
</evidence>
<gene>
    <name evidence="7" type="ORF">ACFSKK_18455</name>
</gene>
<proteinExistence type="predicted"/>
<comment type="caution">
    <text evidence="7">The sequence shown here is derived from an EMBL/GenBank/DDBJ whole genome shotgun (WGS) entry which is preliminary data.</text>
</comment>
<name>A0ABW5C1A5_9BACI</name>
<feature type="chain" id="PRO_5047305735" evidence="6">
    <location>
        <begin position="22"/>
        <end position="438"/>
    </location>
</feature>
<keyword evidence="4" id="KW-0564">Palmitate</keyword>
<sequence>MKRKVLSIILVLLLTVVGACSNSSETQGSADSNTTSEGKKVKLTTAVFAADAEATQGWMTEIAEQIGVEIDIQVLPDGDQNEQLYKTKAATKSLPDITLYHPGTRFKSDLVPEENLVDLTEQSWVKQLSDTSPYSIDGKVYGAPMGGGMGVGIFYNKELFDNLGLEVPTTVDEMMKVAKTIKQESDVIPFYVSGENPMGLNSLGLASFAVDEAHNENLVKEINDKKATVMDAKHFIQSHQMLEDLNNEKLINSDYLSASLEHAITALVEGKTAMFLTADFITNLLSASYSDDELNKLGFFPYPSEGKNVYAYKPGYALSVSKTSKHQEKAIEFMNYFMTKEGQQIFLDNNRGFKTPALAGLELDTSNSNELFKSMSKVYAENTPIEMFDGTLIASPGIWGSVVQEMLIGDRTPEEVAQFIQSTIEQNAKAEGVPAFTD</sequence>
<dbReference type="PANTHER" id="PTHR43649:SF33">
    <property type="entry name" value="POLYGALACTURONAN_RHAMNOGALACTURONAN-BINDING PROTEIN YTCQ"/>
    <property type="match status" value="1"/>
</dbReference>
<dbReference type="InterPro" id="IPR050490">
    <property type="entry name" value="Bact_solute-bd_prot1"/>
</dbReference>
<keyword evidence="3" id="KW-0472">Membrane</keyword>
<protein>
    <submittedName>
        <fullName evidence="7">ABC transporter substrate-binding protein</fullName>
    </submittedName>
</protein>
<dbReference type="PROSITE" id="PS51257">
    <property type="entry name" value="PROKAR_LIPOPROTEIN"/>
    <property type="match status" value="1"/>
</dbReference>
<dbReference type="RefSeq" id="WP_379052795.1">
    <property type="nucleotide sequence ID" value="NZ_JBHUIK010000004.1"/>
</dbReference>